<dbReference type="EMBL" id="KN831864">
    <property type="protein sequence ID" value="KIM34733.1"/>
    <property type="molecule type" value="Genomic_DNA"/>
</dbReference>
<dbReference type="AlphaFoldDB" id="A0A0C2X9M8"/>
<accession>A0A0C2X9M8</accession>
<evidence type="ECO:0000313" key="1">
    <source>
        <dbReference type="EMBL" id="KIM34733.1"/>
    </source>
</evidence>
<name>A0A0C2X9M8_HEBCY</name>
<proteinExistence type="predicted"/>
<organism evidence="1 2">
    <name type="scientific">Hebeloma cylindrosporum</name>
    <dbReference type="NCBI Taxonomy" id="76867"/>
    <lineage>
        <taxon>Eukaryota</taxon>
        <taxon>Fungi</taxon>
        <taxon>Dikarya</taxon>
        <taxon>Basidiomycota</taxon>
        <taxon>Agaricomycotina</taxon>
        <taxon>Agaricomycetes</taxon>
        <taxon>Agaricomycetidae</taxon>
        <taxon>Agaricales</taxon>
        <taxon>Agaricineae</taxon>
        <taxon>Hymenogastraceae</taxon>
        <taxon>Hebeloma</taxon>
    </lineage>
</organism>
<protein>
    <submittedName>
        <fullName evidence="1">Uncharacterized protein</fullName>
    </submittedName>
</protein>
<gene>
    <name evidence="1" type="ORF">M413DRAFT_14931</name>
</gene>
<dbReference type="HOGENOM" id="CLU_008417_0_0_1"/>
<keyword evidence="2" id="KW-1185">Reference proteome</keyword>
<sequence length="772" mass="88985">MAFHVPAYMRNFDRATRFPKVDFDPDRTRGRVQVIDGDIFYSPNSMRTIGGGSRYLISPTRDIASLQRPVWWSAKYAHLAFIPTCEFGPHPLDDLIAIPSQFTRTRKGVWIGSSYILEWNQLQHDLRQVIRILSDRAHIPSFPDVIDSVLVSLGPYPNERIAKEKVMEAKNLFLYWVGQLAYVLAERIAQMGRVGLFVKLLKPDVSQYSVDWFLQFNVPIWYPWGKAESDCASEMSSISRLAPLPYQLQEVASFLHKNPDDILPLRAHADLIDSQPWLAFFAKRQELHTRLLSRERQEDKCKRIQRENQPPKRRTKVFEWLKNEQGVYERVAVDKDDRTEVLEQYGRNQKRYDSFLNEWDCIGDLGEMEADEIALLEWDDEPILHDSHPASSTQFSNLLVGSTDIYQPPPQIHHPGSNHRLATLDELHDDPLNLSEVGFELYEQLGFVAPLQLPFPPPEAPGRHEGFKLVKALGLTVIDEGYWNSPHSAFASKFMRALEGKNNSIPDADTWDLRKGNHLSLGMSKRLSHLKRIGPLFVFDFGQSSRTSWKLAVNKASIALWLCRLDSRLDEQDLSLELTRRGMPHRTLISLRPQAIRMPPSLPLPVRLEGFEFTKSDYKAYVAATKSLLRNRRVARVALMAGGIAWRLAVDQSFELVQDGPTYALPQNRAGVRYASGDPDWEYWDDDLRSWWPLMKTWKMNISLHSWTPFNEVFFKKRLKEIEDGEAVPLTQKEWRKKIRSAALADRIARLNESYSLAFLDTFSDGRYLGLP</sequence>
<reference evidence="2" key="2">
    <citation type="submission" date="2015-01" db="EMBL/GenBank/DDBJ databases">
        <title>Evolutionary Origins and Diversification of the Mycorrhizal Mutualists.</title>
        <authorList>
            <consortium name="DOE Joint Genome Institute"/>
            <consortium name="Mycorrhizal Genomics Consortium"/>
            <person name="Kohler A."/>
            <person name="Kuo A."/>
            <person name="Nagy L.G."/>
            <person name="Floudas D."/>
            <person name="Copeland A."/>
            <person name="Barry K.W."/>
            <person name="Cichocki N."/>
            <person name="Veneault-Fourrey C."/>
            <person name="LaButti K."/>
            <person name="Lindquist E.A."/>
            <person name="Lipzen A."/>
            <person name="Lundell T."/>
            <person name="Morin E."/>
            <person name="Murat C."/>
            <person name="Riley R."/>
            <person name="Ohm R."/>
            <person name="Sun H."/>
            <person name="Tunlid A."/>
            <person name="Henrissat B."/>
            <person name="Grigoriev I.V."/>
            <person name="Hibbett D.S."/>
            <person name="Martin F."/>
        </authorList>
    </citation>
    <scope>NUCLEOTIDE SEQUENCE [LARGE SCALE GENOMIC DNA]</scope>
    <source>
        <strain evidence="2">h7</strain>
    </source>
</reference>
<dbReference type="OrthoDB" id="3270336at2759"/>
<evidence type="ECO:0000313" key="2">
    <source>
        <dbReference type="Proteomes" id="UP000053424"/>
    </source>
</evidence>
<dbReference type="Proteomes" id="UP000053424">
    <property type="component" value="Unassembled WGS sequence"/>
</dbReference>
<reference evidence="1 2" key="1">
    <citation type="submission" date="2014-04" db="EMBL/GenBank/DDBJ databases">
        <authorList>
            <consortium name="DOE Joint Genome Institute"/>
            <person name="Kuo A."/>
            <person name="Gay G."/>
            <person name="Dore J."/>
            <person name="Kohler A."/>
            <person name="Nagy L.G."/>
            <person name="Floudas D."/>
            <person name="Copeland A."/>
            <person name="Barry K.W."/>
            <person name="Cichocki N."/>
            <person name="Veneault-Fourrey C."/>
            <person name="LaButti K."/>
            <person name="Lindquist E.A."/>
            <person name="Lipzen A."/>
            <person name="Lundell T."/>
            <person name="Morin E."/>
            <person name="Murat C."/>
            <person name="Sun H."/>
            <person name="Tunlid A."/>
            <person name="Henrissat B."/>
            <person name="Grigoriev I.V."/>
            <person name="Hibbett D.S."/>
            <person name="Martin F."/>
            <person name="Nordberg H.P."/>
            <person name="Cantor M.N."/>
            <person name="Hua S.X."/>
        </authorList>
    </citation>
    <scope>NUCLEOTIDE SEQUENCE [LARGE SCALE GENOMIC DNA]</scope>
    <source>
        <strain evidence="2">h7</strain>
    </source>
</reference>